<dbReference type="OrthoDB" id="123307at2"/>
<protein>
    <recommendedName>
        <fullName evidence="2">Zinc finger CGNR domain-containing protein</fullName>
    </recommendedName>
</protein>
<feature type="domain" description="Zinc finger CGNR" evidence="2">
    <location>
        <begin position="137"/>
        <end position="180"/>
    </location>
</feature>
<feature type="region of interest" description="Disordered" evidence="1">
    <location>
        <begin position="178"/>
        <end position="199"/>
    </location>
</feature>
<evidence type="ECO:0000256" key="1">
    <source>
        <dbReference type="SAM" id="MobiDB-lite"/>
    </source>
</evidence>
<dbReference type="InterPro" id="IPR010852">
    <property type="entry name" value="ABATE"/>
</dbReference>
<dbReference type="EMBL" id="CP021780">
    <property type="protein sequence ID" value="ASA19494.1"/>
    <property type="molecule type" value="Genomic_DNA"/>
</dbReference>
<sequence length="199" mass="22959">MPWEDFINSYWRDWRSGDRSKDQDKLTDADWITNWLQKIQLEAAGMPDVEVLEQLRTLRALMLRLVQQLVEGTWPGREQLELLNPYMGQGPVVRQLAWAPTGEAELQLQPQRSGWEQVMAEVAASFAAALLDKESSRFRICDNPDCLWVYYDDTRNRSKRYCDDKACGNLMKVRRFRARKKAEADGSPGTTTTNATTEP</sequence>
<name>A0A2Z2K4Y7_9BACL</name>
<keyword evidence="4" id="KW-1185">Reference proteome</keyword>
<proteinExistence type="predicted"/>
<dbReference type="Pfam" id="PF07336">
    <property type="entry name" value="ABATE"/>
    <property type="match status" value="1"/>
</dbReference>
<dbReference type="KEGG" id="pdh:B9T62_00690"/>
<dbReference type="PANTHER" id="PTHR35525">
    <property type="entry name" value="BLL6575 PROTEIN"/>
    <property type="match status" value="1"/>
</dbReference>
<gene>
    <name evidence="3" type="ORF">B9T62_00690</name>
</gene>
<dbReference type="Pfam" id="PF11706">
    <property type="entry name" value="zf-CGNR"/>
    <property type="match status" value="1"/>
</dbReference>
<dbReference type="PANTHER" id="PTHR35525:SF3">
    <property type="entry name" value="BLL6575 PROTEIN"/>
    <property type="match status" value="1"/>
</dbReference>
<evidence type="ECO:0000313" key="4">
    <source>
        <dbReference type="Proteomes" id="UP000249890"/>
    </source>
</evidence>
<dbReference type="Proteomes" id="UP000249890">
    <property type="component" value="Chromosome"/>
</dbReference>
<evidence type="ECO:0000313" key="3">
    <source>
        <dbReference type="EMBL" id="ASA19494.1"/>
    </source>
</evidence>
<reference evidence="3 4" key="1">
    <citation type="submission" date="2017-06" db="EMBL/GenBank/DDBJ databases">
        <title>Complete genome sequence of Paenibacillus donghaensis KCTC 13049T isolated from East Sea sediment, South Korea.</title>
        <authorList>
            <person name="Jung B.K."/>
            <person name="Hong S.-J."/>
            <person name="Shin J.-H."/>
        </authorList>
    </citation>
    <scope>NUCLEOTIDE SEQUENCE [LARGE SCALE GENOMIC DNA]</scope>
    <source>
        <strain evidence="3 4">KCTC 13049</strain>
    </source>
</reference>
<dbReference type="AlphaFoldDB" id="A0A2Z2K4Y7"/>
<organism evidence="3 4">
    <name type="scientific">Paenibacillus donghaensis</name>
    <dbReference type="NCBI Taxonomy" id="414771"/>
    <lineage>
        <taxon>Bacteria</taxon>
        <taxon>Bacillati</taxon>
        <taxon>Bacillota</taxon>
        <taxon>Bacilli</taxon>
        <taxon>Bacillales</taxon>
        <taxon>Paenibacillaceae</taxon>
        <taxon>Paenibacillus</taxon>
    </lineage>
</organism>
<dbReference type="InterPro" id="IPR021005">
    <property type="entry name" value="Znf_CGNR"/>
</dbReference>
<evidence type="ECO:0000259" key="2">
    <source>
        <dbReference type="Pfam" id="PF11706"/>
    </source>
</evidence>
<dbReference type="SUPFAM" id="SSF160904">
    <property type="entry name" value="Jann2411-like"/>
    <property type="match status" value="1"/>
</dbReference>
<dbReference type="RefSeq" id="WP_087913518.1">
    <property type="nucleotide sequence ID" value="NZ_CP021780.1"/>
</dbReference>
<dbReference type="Gene3D" id="1.10.3300.10">
    <property type="entry name" value="Jann2411-like domain"/>
    <property type="match status" value="1"/>
</dbReference>
<accession>A0A2Z2K4Y7</accession>
<feature type="compositionally biased region" description="Low complexity" evidence="1">
    <location>
        <begin position="190"/>
        <end position="199"/>
    </location>
</feature>
<dbReference type="InterPro" id="IPR023286">
    <property type="entry name" value="ABATE_dom_sf"/>
</dbReference>